<feature type="compositionally biased region" description="Basic and acidic residues" evidence="1">
    <location>
        <begin position="480"/>
        <end position="490"/>
    </location>
</feature>
<dbReference type="AlphaFoldDB" id="A0A1M2VXA9"/>
<evidence type="ECO:0000313" key="3">
    <source>
        <dbReference type="EMBL" id="OJT12152.1"/>
    </source>
</evidence>
<evidence type="ECO:0000259" key="2">
    <source>
        <dbReference type="PROSITE" id="PS50010"/>
    </source>
</evidence>
<feature type="domain" description="DH" evidence="2">
    <location>
        <begin position="690"/>
        <end position="902"/>
    </location>
</feature>
<evidence type="ECO:0000313" key="4">
    <source>
        <dbReference type="Proteomes" id="UP000184267"/>
    </source>
</evidence>
<evidence type="ECO:0000256" key="1">
    <source>
        <dbReference type="SAM" id="MobiDB-lite"/>
    </source>
</evidence>
<sequence length="1268" mass="139503">MASALPKRKPDARSKSNPSTPQNTHRYSVFATPQPERPTGSPHIYSSLPIPKSSRRDHLVPNDSGSELERQVGRALTPGRLMVTNAVIVPSSSESDHEAKVRNRRSQWLKQTPLPSAATTSRAPSRQPSRSQAHRDACVIPVGPPRSRVPMAVGLGLKVDEDFGYRGRFPIDDDEASIYENESDTHSLIMDEPALAEDDDDSIYAGDPPRQDSFQRRSPLPHRQAPSEGRLRQEALRGIVDGLHRDYGGTYDLGGDNELVQSGSEDGGSIRGLAIGGSADLRHEPSEESSSLSRGQLLHRKGNAFYESEASQSDDESAYSDHDGYDATHTRNGDDYRPSPRPEDYRSAESARPPGSLRQNRTSWKRPSSSLGVHERTSSDRRSPSPSSQAADSRRSRSPLLASSSPREPAVEEFPTSRKPPHTRSKSSYERSPTSRRDPGKDAAHTSKRNSHQKQPAESSSRSSRLLSPSPRMSNGHSHRPQDTGARERLGFGIPESLSYGGNTTPDESEVVSRPPLSRLGSASSVAPGISRADSDLSVADVVWQDQVRISRELSKGAAALFDALESKTARTKGRSHRRYENDEQEQDRTPLADHGSWDPHSSRQRSASTGIPRRHTRRPSPDTVSVSSASSPPSEYEENTSPVSEPEPEESPPSPPQVLVHEPSSSWKSTLSVDIYHSLSRHYGLEEMDRQELIYAFCTSENAFVRSARRVVRTVLLPLRSRESREWLPGLPAEIARLFDWIEDIVNLHAAIARSLSTVAAIWQTGSIVQRVAGTLKGFVPRLETYMPYLAKYEGLKEVVQWHAEQDGGEFGEYLRMAERERAEDEWPLQKLFNEPYARLRSYLDVFQHLHELTLRGHPDHLATTSLLYSTRTAIRVMEEVKAREEEYDFVKDLSSRIDGLPVSQALARRSRRLLWFGMLVQAEGSNEGNAQYSTGAPTTANEALSPRSNQGALGRSPARGERTSVKLATAIRDWTARRSRVGSFGSSASSALSVQTFDTTSTASSASLLATPRSDQFPGTRPPGRASSKGHARSPQVARATQGTPLLPPAEDVPLNVMVFSDLVVLAVPNAIGDNARAQDGDQEQRSRLVDGIGISRIIGVTDNGERSVRLSLIPVPPDQLDTGITVENTSPVDITLALPHSLDPTSKPDDLIKALRKCYHHTVRGLSYPALPTVVTDDLELDTRQSLVGILSAGLPLPKSPSMQFDTAGQGGAPGEHGEKEDRARGEREERGWWTLRFQQVLREFQREEVPVAVAGEWAAAGIRD</sequence>
<name>A0A1M2VXA9_TRAPU</name>
<feature type="compositionally biased region" description="Polar residues" evidence="1">
    <location>
        <begin position="929"/>
        <end position="953"/>
    </location>
</feature>
<dbReference type="STRING" id="154538.A0A1M2VXA9"/>
<feature type="compositionally biased region" description="Basic and acidic residues" evidence="1">
    <location>
        <begin position="579"/>
        <end position="602"/>
    </location>
</feature>
<keyword evidence="4" id="KW-1185">Reference proteome</keyword>
<dbReference type="SUPFAM" id="SSF48065">
    <property type="entry name" value="DBL homology domain (DH-domain)"/>
    <property type="match status" value="1"/>
</dbReference>
<feature type="compositionally biased region" description="Basic and acidic residues" evidence="1">
    <location>
        <begin position="427"/>
        <end position="445"/>
    </location>
</feature>
<dbReference type="SMART" id="SM00325">
    <property type="entry name" value="RhoGEF"/>
    <property type="match status" value="1"/>
</dbReference>
<feature type="compositionally biased region" description="Low complexity" evidence="1">
    <location>
        <begin position="398"/>
        <end position="408"/>
    </location>
</feature>
<protein>
    <recommendedName>
        <fullName evidence="2">DH domain-containing protein</fullName>
    </recommendedName>
</protein>
<dbReference type="Proteomes" id="UP000184267">
    <property type="component" value="Unassembled WGS sequence"/>
</dbReference>
<comment type="caution">
    <text evidence="3">The sequence shown here is derived from an EMBL/GenBank/DDBJ whole genome shotgun (WGS) entry which is preliminary data.</text>
</comment>
<feature type="region of interest" description="Disordered" evidence="1">
    <location>
        <begin position="89"/>
        <end position="143"/>
    </location>
</feature>
<feature type="compositionally biased region" description="Basic and acidic residues" evidence="1">
    <location>
        <begin position="1219"/>
        <end position="1232"/>
    </location>
</feature>
<feature type="region of interest" description="Disordered" evidence="1">
    <location>
        <begin position="1202"/>
        <end position="1232"/>
    </location>
</feature>
<gene>
    <name evidence="3" type="ORF">TRAPUB_11301</name>
</gene>
<dbReference type="InterPro" id="IPR000219">
    <property type="entry name" value="DH_dom"/>
</dbReference>
<feature type="compositionally biased region" description="Polar residues" evidence="1">
    <location>
        <begin position="357"/>
        <end position="371"/>
    </location>
</feature>
<dbReference type="Pfam" id="PF00621">
    <property type="entry name" value="RhoGEF"/>
    <property type="match status" value="1"/>
</dbReference>
<feature type="compositionally biased region" description="Low complexity" evidence="1">
    <location>
        <begin position="119"/>
        <end position="131"/>
    </location>
</feature>
<dbReference type="Gene3D" id="1.20.900.10">
    <property type="entry name" value="Dbl homology (DH) domain"/>
    <property type="match status" value="1"/>
</dbReference>
<dbReference type="OMA" id="FEIYQPY"/>
<feature type="region of interest" description="Disordered" evidence="1">
    <location>
        <begin position="560"/>
        <end position="664"/>
    </location>
</feature>
<feature type="region of interest" description="Disordered" evidence="1">
    <location>
        <begin position="1004"/>
        <end position="1050"/>
    </location>
</feature>
<feature type="compositionally biased region" description="Basic and acidic residues" evidence="1">
    <location>
        <begin position="373"/>
        <end position="383"/>
    </location>
</feature>
<proteinExistence type="predicted"/>
<feature type="compositionally biased region" description="Low complexity" evidence="1">
    <location>
        <begin position="622"/>
        <end position="635"/>
    </location>
</feature>
<feature type="compositionally biased region" description="Low complexity" evidence="1">
    <location>
        <begin position="1004"/>
        <end position="1013"/>
    </location>
</feature>
<feature type="compositionally biased region" description="Polar residues" evidence="1">
    <location>
        <begin position="15"/>
        <end position="26"/>
    </location>
</feature>
<feature type="compositionally biased region" description="Low complexity" evidence="1">
    <location>
        <begin position="459"/>
        <end position="472"/>
    </location>
</feature>
<dbReference type="InterPro" id="IPR035899">
    <property type="entry name" value="DBL_dom_sf"/>
</dbReference>
<dbReference type="EMBL" id="MNAD01000518">
    <property type="protein sequence ID" value="OJT12152.1"/>
    <property type="molecule type" value="Genomic_DNA"/>
</dbReference>
<feature type="region of interest" description="Disordered" evidence="1">
    <location>
        <begin position="256"/>
        <end position="539"/>
    </location>
</feature>
<dbReference type="OrthoDB" id="1716625at2759"/>
<accession>A0A1M2VXA9</accession>
<feature type="region of interest" description="Disordered" evidence="1">
    <location>
        <begin position="198"/>
        <end position="231"/>
    </location>
</feature>
<organism evidence="3 4">
    <name type="scientific">Trametes pubescens</name>
    <name type="common">White-rot fungus</name>
    <dbReference type="NCBI Taxonomy" id="154538"/>
    <lineage>
        <taxon>Eukaryota</taxon>
        <taxon>Fungi</taxon>
        <taxon>Dikarya</taxon>
        <taxon>Basidiomycota</taxon>
        <taxon>Agaricomycotina</taxon>
        <taxon>Agaricomycetes</taxon>
        <taxon>Polyporales</taxon>
        <taxon>Polyporaceae</taxon>
        <taxon>Trametes</taxon>
    </lineage>
</organism>
<reference evidence="3 4" key="1">
    <citation type="submission" date="2016-10" db="EMBL/GenBank/DDBJ databases">
        <title>Genome sequence of the basidiomycete white-rot fungus Trametes pubescens.</title>
        <authorList>
            <person name="Makela M.R."/>
            <person name="Granchi Z."/>
            <person name="Peng M."/>
            <person name="De Vries R.P."/>
            <person name="Grigoriev I."/>
            <person name="Riley R."/>
            <person name="Hilden K."/>
        </authorList>
    </citation>
    <scope>NUCLEOTIDE SEQUENCE [LARGE SCALE GENOMIC DNA]</scope>
    <source>
        <strain evidence="3 4">FBCC735</strain>
    </source>
</reference>
<dbReference type="PROSITE" id="PS50010">
    <property type="entry name" value="DH_2"/>
    <property type="match status" value="1"/>
</dbReference>
<feature type="region of interest" description="Disordered" evidence="1">
    <location>
        <begin position="1"/>
        <end position="74"/>
    </location>
</feature>
<dbReference type="GO" id="GO:0005085">
    <property type="term" value="F:guanyl-nucleotide exchange factor activity"/>
    <property type="evidence" value="ECO:0007669"/>
    <property type="project" value="InterPro"/>
</dbReference>
<feature type="compositionally biased region" description="Basic and acidic residues" evidence="1">
    <location>
        <begin position="319"/>
        <end position="349"/>
    </location>
</feature>
<feature type="region of interest" description="Disordered" evidence="1">
    <location>
        <begin position="929"/>
        <end position="966"/>
    </location>
</feature>
<feature type="compositionally biased region" description="Polar residues" evidence="1">
    <location>
        <begin position="108"/>
        <end position="118"/>
    </location>
</feature>